<dbReference type="GO" id="GO:0034063">
    <property type="term" value="P:stress granule assembly"/>
    <property type="evidence" value="ECO:0007669"/>
    <property type="project" value="TreeGrafter"/>
</dbReference>
<feature type="compositionally biased region" description="Polar residues" evidence="6">
    <location>
        <begin position="487"/>
        <end position="500"/>
    </location>
</feature>
<feature type="compositionally biased region" description="Basic and acidic residues" evidence="6">
    <location>
        <begin position="65"/>
        <end position="79"/>
    </location>
</feature>
<keyword evidence="9" id="KW-1185">Reference proteome</keyword>
<keyword evidence="2" id="KW-0805">Transcription regulation</keyword>
<proteinExistence type="predicted"/>
<dbReference type="Pfam" id="PF14438">
    <property type="entry name" value="SM-ATX"/>
    <property type="match status" value="1"/>
</dbReference>
<evidence type="ECO:0000256" key="1">
    <source>
        <dbReference type="ARBA" id="ARBA00004123"/>
    </source>
</evidence>
<dbReference type="SMART" id="SM00521">
    <property type="entry name" value="CBF"/>
    <property type="match status" value="1"/>
</dbReference>
<dbReference type="GO" id="GO:0003677">
    <property type="term" value="F:DNA binding"/>
    <property type="evidence" value="ECO:0007669"/>
    <property type="project" value="UniProtKB-KW"/>
</dbReference>
<dbReference type="Gene3D" id="6.10.250.2430">
    <property type="match status" value="1"/>
</dbReference>
<feature type="region of interest" description="Disordered" evidence="6">
    <location>
        <begin position="51"/>
        <end position="102"/>
    </location>
</feature>
<reference evidence="8" key="1">
    <citation type="submission" date="2020-08" db="EMBL/GenBank/DDBJ databases">
        <title>Plant Genome Project.</title>
        <authorList>
            <person name="Zhang R.-G."/>
        </authorList>
    </citation>
    <scope>NUCLEOTIDE SEQUENCE</scope>
    <source>
        <strain evidence="8">WSP0</strain>
        <tissue evidence="8">Leaf</tissue>
    </source>
</reference>
<feature type="compositionally biased region" description="Polar residues" evidence="6">
    <location>
        <begin position="51"/>
        <end position="61"/>
    </location>
</feature>
<evidence type="ECO:0000313" key="8">
    <source>
        <dbReference type="EMBL" id="KAG5523555.1"/>
    </source>
</evidence>
<keyword evidence="4" id="KW-0804">Transcription</keyword>
<gene>
    <name evidence="8" type="ORF">RHGRI_035385</name>
</gene>
<accession>A0AAV6I6Y5</accession>
<name>A0AAV6I6Y5_9ERIC</name>
<comment type="subcellular location">
    <subcellularLocation>
        <location evidence="1">Nucleus</location>
    </subcellularLocation>
</comment>
<dbReference type="GO" id="GO:0005634">
    <property type="term" value="C:nucleus"/>
    <property type="evidence" value="ECO:0007669"/>
    <property type="project" value="UniProtKB-SubCell"/>
</dbReference>
<dbReference type="InterPro" id="IPR025852">
    <property type="entry name" value="SM_dom_ATX"/>
</dbReference>
<dbReference type="GO" id="GO:0010494">
    <property type="term" value="C:cytoplasmic stress granule"/>
    <property type="evidence" value="ECO:0007669"/>
    <property type="project" value="TreeGrafter"/>
</dbReference>
<dbReference type="Proteomes" id="UP000823749">
    <property type="component" value="Chromosome 12"/>
</dbReference>
<evidence type="ECO:0000259" key="7">
    <source>
        <dbReference type="SMART" id="SM01272"/>
    </source>
</evidence>
<dbReference type="AlphaFoldDB" id="A0AAV6I6Y5"/>
<dbReference type="GO" id="GO:0003729">
    <property type="term" value="F:mRNA binding"/>
    <property type="evidence" value="ECO:0007669"/>
    <property type="project" value="TreeGrafter"/>
</dbReference>
<dbReference type="PRINTS" id="PR00616">
    <property type="entry name" value="CCAATSUBUNTB"/>
</dbReference>
<feature type="compositionally biased region" description="Low complexity" evidence="6">
    <location>
        <begin position="411"/>
        <end position="422"/>
    </location>
</feature>
<keyword evidence="3" id="KW-0238">DNA-binding</keyword>
<evidence type="ECO:0000256" key="6">
    <source>
        <dbReference type="SAM" id="MobiDB-lite"/>
    </source>
</evidence>
<dbReference type="PANTHER" id="PTHR12854">
    <property type="entry name" value="ATAXIN 2-RELATED"/>
    <property type="match status" value="1"/>
</dbReference>
<dbReference type="PANTHER" id="PTHR12854:SF7">
    <property type="entry name" value="ATAXIN-2 HOMOLOG"/>
    <property type="match status" value="1"/>
</dbReference>
<sequence length="1005" mass="109729">MMVPLLALERQSYVLTKWWIQFVKEKKLDAADIVSFRRVGLSSISGMNLQQVAQPRSSSNGFGRRRTERESGSRLEHKLQSGKTNLRRPTNAGVQAGNKGSGYGSLSRERLVYLTTCLIGQNVEVQVKDGSLISGIFHATNAEKDFGIILKMASEIRSGPSRGKKSISDFVSKAPSKTLIIPAEELVQITAKDVSVTRNGVTNDLQLVKQQDILIDSSISQSRHVDGERALERWVPDEDDPECPELESIFDGHWNRGWDQFVVNETLFGVKSTFDEELYTTKLDRGGPQMRDLEREASRLAREIEGEDTLDLHLAEERGIQLHCSLDIDEETRFSSVRRGVDDSGYDENEDVWLKSCDETFGSAPGSVVCRSFADLASGKSNEGAQVSYGSASMDEVQSSLSSTARDLQPSSSSDYSGQPSSEFLPQSCVLDSESRIQEHRFSGQHAGSTYVKDFLSEEAQTLKYGDSQSSLRAKKDDHNVGKLSPDATSYAPTSLGTSSEENKSSHKEVPEDSAPVKTQGAKQSTTSRGRPGSSTSSTSDCGGVASASSGPVLSPSSSVVSLSSEKSTLNPYAKEFKLNPNAKSFVPSQSPLRPASPVSDGSFYFPSVPHMHNMPVGMGIGPSFAHQPVMFNPPVAPMQSPQAYFHPHGPQYGQQMILGHPRQVLYMPTYPPDFCMQDSDLSSAQSMAPYVAKGASWWMSSGSQIEQSFVSKNLSLNMLTPNQLGQNVKQMVFQFQDQDSSSTQSTSQSYHEAASVGSIISLQSGYSGTLGKPTVGRTKAAVLMGTQDCLLPPSELNYGQSIACVPLSYGDLYYSGLVAAYGAQAMIHHPQMAGMPSARVPLPLDLPQDEPIYVNPKQYRAILRRRQYRAKLEAQNKLAKSRKPYLHESRHLHALKRARGSGGRFLNTKKVQEPKPTSAANAKDISGPTQLHLNTNMAESTVHSSEYFKEGASKTSCSSTSCSNITSASSSENFFQDFRFSGYPSCFSRVVQGGGNQHHLSVQQ</sequence>
<dbReference type="InterPro" id="IPR001289">
    <property type="entry name" value="NFYA"/>
</dbReference>
<dbReference type="EMBL" id="JACTNZ010000012">
    <property type="protein sequence ID" value="KAG5523555.1"/>
    <property type="molecule type" value="Genomic_DNA"/>
</dbReference>
<dbReference type="SMART" id="SM01272">
    <property type="entry name" value="LsmAD"/>
    <property type="match status" value="1"/>
</dbReference>
<dbReference type="GO" id="GO:0003700">
    <property type="term" value="F:DNA-binding transcription factor activity"/>
    <property type="evidence" value="ECO:0007669"/>
    <property type="project" value="InterPro"/>
</dbReference>
<evidence type="ECO:0000256" key="4">
    <source>
        <dbReference type="ARBA" id="ARBA00023163"/>
    </source>
</evidence>
<evidence type="ECO:0000256" key="2">
    <source>
        <dbReference type="ARBA" id="ARBA00023015"/>
    </source>
</evidence>
<comment type="caution">
    <text evidence="8">The sequence shown here is derived from an EMBL/GenBank/DDBJ whole genome shotgun (WGS) entry which is preliminary data.</text>
</comment>
<keyword evidence="5" id="KW-0539">Nucleus</keyword>
<evidence type="ECO:0000256" key="3">
    <source>
        <dbReference type="ARBA" id="ARBA00023125"/>
    </source>
</evidence>
<feature type="compositionally biased region" description="Basic and acidic residues" evidence="6">
    <location>
        <begin position="501"/>
        <end position="511"/>
    </location>
</feature>
<feature type="compositionally biased region" description="Polar residues" evidence="6">
    <location>
        <begin position="398"/>
        <end position="410"/>
    </location>
</feature>
<dbReference type="Gene3D" id="2.40.330.10">
    <property type="entry name" value="DNA-binding pseudobarrel domain"/>
    <property type="match status" value="1"/>
</dbReference>
<feature type="region of interest" description="Disordered" evidence="6">
    <location>
        <begin position="908"/>
        <end position="930"/>
    </location>
</feature>
<dbReference type="PROSITE" id="PS51152">
    <property type="entry name" value="NFYA_HAP2_2"/>
    <property type="match status" value="1"/>
</dbReference>
<evidence type="ECO:0000313" key="9">
    <source>
        <dbReference type="Proteomes" id="UP000823749"/>
    </source>
</evidence>
<feature type="region of interest" description="Disordered" evidence="6">
    <location>
        <begin position="467"/>
        <end position="559"/>
    </location>
</feature>
<evidence type="ECO:0000256" key="5">
    <source>
        <dbReference type="ARBA" id="ARBA00023242"/>
    </source>
</evidence>
<dbReference type="Pfam" id="PF02045">
    <property type="entry name" value="CBFB_NFYA"/>
    <property type="match status" value="1"/>
</dbReference>
<dbReference type="InterPro" id="IPR015300">
    <property type="entry name" value="DNA-bd_pseudobarrel_sf"/>
</dbReference>
<protein>
    <recommendedName>
        <fullName evidence="7">LsmAD domain-containing protein</fullName>
    </recommendedName>
</protein>
<dbReference type="Pfam" id="PF06741">
    <property type="entry name" value="LsmAD"/>
    <property type="match status" value="1"/>
</dbReference>
<feature type="domain" description="LsmAD" evidence="7">
    <location>
        <begin position="268"/>
        <end position="340"/>
    </location>
</feature>
<feature type="region of interest" description="Disordered" evidence="6">
    <location>
        <begin position="398"/>
        <end position="425"/>
    </location>
</feature>
<dbReference type="InterPro" id="IPR009604">
    <property type="entry name" value="LsmAD_domain"/>
</dbReference>
<feature type="compositionally biased region" description="Low complexity" evidence="6">
    <location>
        <begin position="525"/>
        <end position="559"/>
    </location>
</feature>
<dbReference type="InterPro" id="IPR045117">
    <property type="entry name" value="ATXN2-like"/>
</dbReference>
<organism evidence="8 9">
    <name type="scientific">Rhododendron griersonianum</name>
    <dbReference type="NCBI Taxonomy" id="479676"/>
    <lineage>
        <taxon>Eukaryota</taxon>
        <taxon>Viridiplantae</taxon>
        <taxon>Streptophyta</taxon>
        <taxon>Embryophyta</taxon>
        <taxon>Tracheophyta</taxon>
        <taxon>Spermatophyta</taxon>
        <taxon>Magnoliopsida</taxon>
        <taxon>eudicotyledons</taxon>
        <taxon>Gunneridae</taxon>
        <taxon>Pentapetalae</taxon>
        <taxon>asterids</taxon>
        <taxon>Ericales</taxon>
        <taxon>Ericaceae</taxon>
        <taxon>Ericoideae</taxon>
        <taxon>Rhodoreae</taxon>
        <taxon>Rhododendron</taxon>
    </lineage>
</organism>